<dbReference type="EMBL" id="QYUQ01000002">
    <property type="protein sequence ID" value="RJG04316.1"/>
    <property type="molecule type" value="Genomic_DNA"/>
</dbReference>
<proteinExistence type="predicted"/>
<comment type="caution">
    <text evidence="1">The sequence shown here is derived from an EMBL/GenBank/DDBJ whole genome shotgun (WGS) entry which is preliminary data.</text>
</comment>
<accession>A0A3A3GPS3</accession>
<dbReference type="Proteomes" id="UP000266327">
    <property type="component" value="Unassembled WGS sequence"/>
</dbReference>
<dbReference type="OrthoDB" id="8780389at2"/>
<evidence type="ECO:0000313" key="2">
    <source>
        <dbReference type="Proteomes" id="UP000266327"/>
    </source>
</evidence>
<evidence type="ECO:0000313" key="1">
    <source>
        <dbReference type="EMBL" id="RJG04316.1"/>
    </source>
</evidence>
<dbReference type="InterPro" id="IPR032092">
    <property type="entry name" value="PilW"/>
</dbReference>
<sequence length="314" mass="33505">MTLVELMVSMSLSLVVILAATLLLLSSKSAYITNDDVVVIQESGRHAIELIVRALHQAGYEDWDGAGAIRLTATTDSANIIGMDARSLKSTGIAMESPVKKSVNGSDVLGIRFHGAGSGELGDETMLNCAGFSVASSLKDGTGSERGWSIFFVAEDATGEPELRCKYKGKSSWTAVAIARGVESFQILYGLDEDGDGVANVYLRASEVDTLDDALSLAGASSAEQAVDKNRKTHWKKIVTIKVAILIRGENAARADAIGKSYDLFGKDYGDAMGGTDHGTRIEEKTLPAKSRNRIRKLFVATIQLRNQSMGNPA</sequence>
<dbReference type="Pfam" id="PF16074">
    <property type="entry name" value="PilW"/>
    <property type="match status" value="1"/>
</dbReference>
<reference evidence="2" key="1">
    <citation type="submission" date="2018-09" db="EMBL/GenBank/DDBJ databases">
        <authorList>
            <person name="Zhu H."/>
        </authorList>
    </citation>
    <scope>NUCLEOTIDE SEQUENCE [LARGE SCALE GENOMIC DNA]</scope>
    <source>
        <strain evidence="2">K1S02-23</strain>
    </source>
</reference>
<organism evidence="1 2">
    <name type="scientific">Noviherbaspirillum sedimenti</name>
    <dbReference type="NCBI Taxonomy" id="2320865"/>
    <lineage>
        <taxon>Bacteria</taxon>
        <taxon>Pseudomonadati</taxon>
        <taxon>Pseudomonadota</taxon>
        <taxon>Betaproteobacteria</taxon>
        <taxon>Burkholderiales</taxon>
        <taxon>Oxalobacteraceae</taxon>
        <taxon>Noviherbaspirillum</taxon>
    </lineage>
</organism>
<protein>
    <submittedName>
        <fullName evidence="1">Pilus assembly protein PilW</fullName>
    </submittedName>
</protein>
<dbReference type="GO" id="GO:0043683">
    <property type="term" value="P:type IV pilus assembly"/>
    <property type="evidence" value="ECO:0007669"/>
    <property type="project" value="InterPro"/>
</dbReference>
<keyword evidence="2" id="KW-1185">Reference proteome</keyword>
<name>A0A3A3GPS3_9BURK</name>
<dbReference type="AlphaFoldDB" id="A0A3A3GPS3"/>
<gene>
    <name evidence="1" type="ORF">D3878_09110</name>
</gene>